<accession>A0ABR0LF57</accession>
<evidence type="ECO:0000259" key="3">
    <source>
        <dbReference type="Pfam" id="PF24840"/>
    </source>
</evidence>
<dbReference type="PANTHER" id="PTHR35393:SF1">
    <property type="entry name" value="SNOAL-LIKE DOMAIN-CONTAINING PROTEIN"/>
    <property type="match status" value="1"/>
</dbReference>
<organism evidence="4 5">
    <name type="scientific">Rachicladosporium monterosium</name>
    <dbReference type="NCBI Taxonomy" id="1507873"/>
    <lineage>
        <taxon>Eukaryota</taxon>
        <taxon>Fungi</taxon>
        <taxon>Dikarya</taxon>
        <taxon>Ascomycota</taxon>
        <taxon>Pezizomycotina</taxon>
        <taxon>Dothideomycetes</taxon>
        <taxon>Dothideomycetidae</taxon>
        <taxon>Cladosporiales</taxon>
        <taxon>Cladosporiaceae</taxon>
        <taxon>Rachicladosporium</taxon>
    </lineage>
</organism>
<evidence type="ECO:0000256" key="1">
    <source>
        <dbReference type="SAM" id="Coils"/>
    </source>
</evidence>
<evidence type="ECO:0000256" key="2">
    <source>
        <dbReference type="SAM" id="Phobius"/>
    </source>
</evidence>
<dbReference type="Pfam" id="PF24840">
    <property type="entry name" value="NTF2_SigF"/>
    <property type="match status" value="1"/>
</dbReference>
<dbReference type="PANTHER" id="PTHR35393">
    <property type="entry name" value="CHROMOSOME 1, WHOLE GENOME SHOTGUN SEQUENCE"/>
    <property type="match status" value="1"/>
</dbReference>
<reference evidence="4 5" key="1">
    <citation type="submission" date="2023-08" db="EMBL/GenBank/DDBJ databases">
        <title>Black Yeasts Isolated from many extreme environments.</title>
        <authorList>
            <person name="Coleine C."/>
            <person name="Stajich J.E."/>
            <person name="Selbmann L."/>
        </authorList>
    </citation>
    <scope>NUCLEOTIDE SEQUENCE [LARGE SCALE GENOMIC DNA]</scope>
    <source>
        <strain evidence="4 5">CCFEE 5386</strain>
    </source>
</reference>
<gene>
    <name evidence="4" type="ORF">LTR32_001242</name>
</gene>
<evidence type="ECO:0000313" key="4">
    <source>
        <dbReference type="EMBL" id="KAK5147308.1"/>
    </source>
</evidence>
<keyword evidence="1" id="KW-0175">Coiled coil</keyword>
<feature type="domain" description="SigF-like NTF2-like" evidence="3">
    <location>
        <begin position="1"/>
        <end position="183"/>
    </location>
</feature>
<dbReference type="Proteomes" id="UP001308179">
    <property type="component" value="Unassembled WGS sequence"/>
</dbReference>
<dbReference type="EMBL" id="JAVRRR010000045">
    <property type="protein sequence ID" value="KAK5147308.1"/>
    <property type="molecule type" value="Genomic_DNA"/>
</dbReference>
<comment type="caution">
    <text evidence="4">The sequence shown here is derived from an EMBL/GenBank/DDBJ whole genome shotgun (WGS) entry which is preliminary data.</text>
</comment>
<feature type="transmembrane region" description="Helical" evidence="2">
    <location>
        <begin position="166"/>
        <end position="187"/>
    </location>
</feature>
<keyword evidence="2" id="KW-0812">Transmembrane</keyword>
<evidence type="ECO:0000313" key="5">
    <source>
        <dbReference type="Proteomes" id="UP001308179"/>
    </source>
</evidence>
<name>A0ABR0LF57_9PEZI</name>
<protein>
    <recommendedName>
        <fullName evidence="3">SigF-like NTF2-like domain-containing protein</fullName>
    </recommendedName>
</protein>
<proteinExistence type="predicted"/>
<sequence length="289" mass="32981">MDDPVREITDIVLRLTQGSPKTQAQTINQYFTPNASFTHPFCRTGSFEGSRWLIHAIFRWYKIMSPRVKAQVNGIGTITPQPQIKYTYDEANLILYVSISQIFAIWFVPFHRSPVTLTTKLQLTRKPTSTRLATNKLYIQSQEDLYQVDQFVRFFAPWGVGDAVVYLWHFIATIGCVVLSIIFAPFTRLEERYAEGRVGRVEEVFMKGVEGIEERRLTDGAERRAAEGLQEVAEGVRRRLERDEAERRELEGMERAGVSSAGSLWSDGSRVGSRDCDALQQFGNMQVVT</sequence>
<feature type="coiled-coil region" evidence="1">
    <location>
        <begin position="226"/>
        <end position="253"/>
    </location>
</feature>
<dbReference type="InterPro" id="IPR057514">
    <property type="entry name" value="NTF2_SigF"/>
</dbReference>
<keyword evidence="2" id="KW-0472">Membrane</keyword>
<keyword evidence="2" id="KW-1133">Transmembrane helix</keyword>
<feature type="transmembrane region" description="Helical" evidence="2">
    <location>
        <begin position="93"/>
        <end position="111"/>
    </location>
</feature>
<keyword evidence="5" id="KW-1185">Reference proteome</keyword>